<keyword evidence="4" id="KW-1185">Reference proteome</keyword>
<evidence type="ECO:0000256" key="2">
    <source>
        <dbReference type="SAM" id="Phobius"/>
    </source>
</evidence>
<dbReference type="Proteomes" id="UP000609651">
    <property type="component" value="Unassembled WGS sequence"/>
</dbReference>
<reference evidence="3 4" key="1">
    <citation type="journal article" date="2020" name="Syst. Appl. Microbiol.">
        <title>Alienimonas chondri sp. nov., a novel planctomycete isolated from the biofilm of the red alga Chondrus crispus.</title>
        <authorList>
            <person name="Vitorino I."/>
            <person name="Albuquerque L."/>
            <person name="Wiegand S."/>
            <person name="Kallscheuer N."/>
            <person name="da Costa M.S."/>
            <person name="Lobo-da-Cunha A."/>
            <person name="Jogler C."/>
            <person name="Lage O.M."/>
        </authorList>
    </citation>
    <scope>NUCLEOTIDE SEQUENCE [LARGE SCALE GENOMIC DNA]</scope>
    <source>
        <strain evidence="3 4">LzC2</strain>
    </source>
</reference>
<comment type="caution">
    <text evidence="3">The sequence shown here is derived from an EMBL/GenBank/DDBJ whole genome shotgun (WGS) entry which is preliminary data.</text>
</comment>
<evidence type="ECO:0000313" key="3">
    <source>
        <dbReference type="EMBL" id="NNJ24305.1"/>
    </source>
</evidence>
<protein>
    <submittedName>
        <fullName evidence="3">Uncharacterized protein</fullName>
    </submittedName>
</protein>
<gene>
    <name evidence="3" type="ORF">LzC2_03610</name>
</gene>
<proteinExistence type="predicted"/>
<keyword evidence="2" id="KW-0812">Transmembrane</keyword>
<keyword evidence="2" id="KW-0472">Membrane</keyword>
<feature type="transmembrane region" description="Helical" evidence="2">
    <location>
        <begin position="50"/>
        <end position="70"/>
    </location>
</feature>
<evidence type="ECO:0000256" key="1">
    <source>
        <dbReference type="SAM" id="MobiDB-lite"/>
    </source>
</evidence>
<sequence>MTNPGSPSNARLGLILLSMVLGWVSLSLVAGGIGQWVWMSDHRADFWGRLFGGLLVAAGLAIVLLLVLAWRRHLGNVPKSRDHREADPFDRSDLSAIAHRPHPSDRPAP</sequence>
<feature type="transmembrane region" description="Helical" evidence="2">
    <location>
        <begin position="12"/>
        <end position="38"/>
    </location>
</feature>
<evidence type="ECO:0000313" key="4">
    <source>
        <dbReference type="Proteomes" id="UP000609651"/>
    </source>
</evidence>
<keyword evidence="2" id="KW-1133">Transmembrane helix</keyword>
<dbReference type="EMBL" id="WTPX01000006">
    <property type="protein sequence ID" value="NNJ24305.1"/>
    <property type="molecule type" value="Genomic_DNA"/>
</dbReference>
<feature type="region of interest" description="Disordered" evidence="1">
    <location>
        <begin position="78"/>
        <end position="109"/>
    </location>
</feature>
<organism evidence="3 4">
    <name type="scientific">Alienimonas chondri</name>
    <dbReference type="NCBI Taxonomy" id="2681879"/>
    <lineage>
        <taxon>Bacteria</taxon>
        <taxon>Pseudomonadati</taxon>
        <taxon>Planctomycetota</taxon>
        <taxon>Planctomycetia</taxon>
        <taxon>Planctomycetales</taxon>
        <taxon>Planctomycetaceae</taxon>
        <taxon>Alienimonas</taxon>
    </lineage>
</organism>
<name>A0ABX1V9W8_9PLAN</name>
<feature type="compositionally biased region" description="Basic and acidic residues" evidence="1">
    <location>
        <begin position="79"/>
        <end position="93"/>
    </location>
</feature>
<accession>A0ABX1V9W8</accession>